<dbReference type="EMBL" id="GL377304">
    <property type="protein sequence ID" value="EFI99050.1"/>
    <property type="molecule type" value="Genomic_DNA"/>
</dbReference>
<gene>
    <name evidence="1" type="ORF">SCHCODRAFT_107114</name>
</gene>
<dbReference type="AlphaFoldDB" id="D8PXA8"/>
<keyword evidence="2" id="KW-1185">Reference proteome</keyword>
<dbReference type="GeneID" id="9586515"/>
<evidence type="ECO:0000313" key="1">
    <source>
        <dbReference type="EMBL" id="EFI99050.1"/>
    </source>
</evidence>
<protein>
    <submittedName>
        <fullName evidence="1">Uncharacterized protein</fullName>
    </submittedName>
</protein>
<proteinExistence type="predicted"/>
<dbReference type="Gene3D" id="3.80.10.10">
    <property type="entry name" value="Ribonuclease Inhibitor"/>
    <property type="match status" value="1"/>
</dbReference>
<dbReference type="InterPro" id="IPR032675">
    <property type="entry name" value="LRR_dom_sf"/>
</dbReference>
<name>D8PXA8_SCHCM</name>
<dbReference type="OrthoDB" id="3365698at2759"/>
<dbReference type="SUPFAM" id="SSF52047">
    <property type="entry name" value="RNI-like"/>
    <property type="match status" value="1"/>
</dbReference>
<dbReference type="InParanoid" id="D8PXA8"/>
<sequence length="491" mass="54624">MLTTGSALHNARLKLGLEDASSVSHYSEVEPALDRRHEQEDMSPLELMDLGQRLDEKLSQQGTLLACYRSYLAPIRRLPVEILLEIFGAGRVLPGWTPLHAVQLVKAAEATCFHWHEIIKGTPDLHTWIALPQFCKGVPRQLRLSMGKLLRVYVSPSVPTFQLDETLQLLAKHGNRWEMFEVVNTSGRCDPIIPSLYDGFTDETFDSLTTLCIPDFHVYPISEWWIKMVFARAERLENVSLGDFRPSMGFPPASLRSLRVAEGSLLSLIDVLRRCDQLERLEVTKILDDVPAAANMILAREGPFVARNVRRLELGPALADWHSEECQCERLLTIITTPALQTLSCYASGSTLRDLYQRSAPPLGELQVSAYALCEDDILDALAVVPSLRTLRVAAHHWCPDVLIRALAVRGGSLILCPNLAHLEISVKGEGVQLICPDMFRHMIESRRAAADAGLIAPLKNVDLSPGGRILPDICRAQTAAAQFRYASHVP</sequence>
<dbReference type="Proteomes" id="UP000007431">
    <property type="component" value="Unassembled WGS sequence"/>
</dbReference>
<dbReference type="KEGG" id="scm:SCHCO_02745739"/>
<accession>D8PXA8</accession>
<evidence type="ECO:0000313" key="2">
    <source>
        <dbReference type="Proteomes" id="UP000007431"/>
    </source>
</evidence>
<dbReference type="VEuPathDB" id="FungiDB:SCHCODRAFT_02745739"/>
<dbReference type="HOGENOM" id="CLU_584010_0_0_1"/>
<organism evidence="2">
    <name type="scientific">Schizophyllum commune (strain H4-8 / FGSC 9210)</name>
    <name type="common">Split gill fungus</name>
    <dbReference type="NCBI Taxonomy" id="578458"/>
    <lineage>
        <taxon>Eukaryota</taxon>
        <taxon>Fungi</taxon>
        <taxon>Dikarya</taxon>
        <taxon>Basidiomycota</taxon>
        <taxon>Agaricomycotina</taxon>
        <taxon>Agaricomycetes</taxon>
        <taxon>Agaricomycetidae</taxon>
        <taxon>Agaricales</taxon>
        <taxon>Schizophyllaceae</taxon>
        <taxon>Schizophyllum</taxon>
    </lineage>
</organism>
<feature type="non-terminal residue" evidence="1">
    <location>
        <position position="491"/>
    </location>
</feature>
<dbReference type="RefSeq" id="XP_003033953.1">
    <property type="nucleotide sequence ID" value="XM_003033907.1"/>
</dbReference>
<reference evidence="1 2" key="1">
    <citation type="journal article" date="2010" name="Nat. Biotechnol.">
        <title>Genome sequence of the model mushroom Schizophyllum commune.</title>
        <authorList>
            <person name="Ohm R.A."/>
            <person name="de Jong J.F."/>
            <person name="Lugones L.G."/>
            <person name="Aerts A."/>
            <person name="Kothe E."/>
            <person name="Stajich J.E."/>
            <person name="de Vries R.P."/>
            <person name="Record E."/>
            <person name="Levasseur A."/>
            <person name="Baker S.E."/>
            <person name="Bartholomew K.A."/>
            <person name="Coutinho P.M."/>
            <person name="Erdmann S."/>
            <person name="Fowler T.J."/>
            <person name="Gathman A.C."/>
            <person name="Lombard V."/>
            <person name="Henrissat B."/>
            <person name="Knabe N."/>
            <person name="Kuees U."/>
            <person name="Lilly W.W."/>
            <person name="Lindquist E."/>
            <person name="Lucas S."/>
            <person name="Magnuson J.K."/>
            <person name="Piumi F."/>
            <person name="Raudaskoski M."/>
            <person name="Salamov A."/>
            <person name="Schmutz J."/>
            <person name="Schwarze F.W.M.R."/>
            <person name="vanKuyk P.A."/>
            <person name="Horton J.S."/>
            <person name="Grigoriev I.V."/>
            <person name="Woesten H.A.B."/>
        </authorList>
    </citation>
    <scope>NUCLEOTIDE SEQUENCE [LARGE SCALE GENOMIC DNA]</scope>
    <source>
        <strain evidence="2">H4-8 / FGSC 9210</strain>
    </source>
</reference>